<dbReference type="EMBL" id="UHFG01000004">
    <property type="protein sequence ID" value="SUN50750.1"/>
    <property type="molecule type" value="Genomic_DNA"/>
</dbReference>
<dbReference type="AlphaFoldDB" id="A0A380JWK4"/>
<evidence type="ECO:0000313" key="2">
    <source>
        <dbReference type="Proteomes" id="UP000254797"/>
    </source>
</evidence>
<dbReference type="InterPro" id="IPR053745">
    <property type="entry name" value="Viral_Tail_Comp_sf"/>
</dbReference>
<evidence type="ECO:0000313" key="1">
    <source>
        <dbReference type="EMBL" id="SUN50750.1"/>
    </source>
</evidence>
<dbReference type="RefSeq" id="WP_115246448.1">
    <property type="nucleotide sequence ID" value="NZ_JAIEZZ010000002.1"/>
</dbReference>
<reference evidence="1 2" key="1">
    <citation type="submission" date="2018-06" db="EMBL/GenBank/DDBJ databases">
        <authorList>
            <consortium name="Pathogen Informatics"/>
            <person name="Doyle S."/>
        </authorList>
    </citation>
    <scope>NUCLEOTIDE SEQUENCE [LARGE SCALE GENOMIC DNA]</scope>
    <source>
        <strain evidence="1 2">NCTC4670</strain>
    </source>
</reference>
<name>A0A380JWK4_STRDY</name>
<organism evidence="1 2">
    <name type="scientific">Streptococcus dysgalactiae subsp. dysgalactiae</name>
    <dbReference type="NCBI Taxonomy" id="99822"/>
    <lineage>
        <taxon>Bacteria</taxon>
        <taxon>Bacillati</taxon>
        <taxon>Bacillota</taxon>
        <taxon>Bacilli</taxon>
        <taxon>Lactobacillales</taxon>
        <taxon>Streptococcaceae</taxon>
        <taxon>Streptococcus</taxon>
    </lineage>
</organism>
<dbReference type="Gene3D" id="3.30.2000.30">
    <property type="match status" value="1"/>
</dbReference>
<protein>
    <submittedName>
        <fullName evidence="1">Phage protein</fullName>
    </submittedName>
</protein>
<proteinExistence type="predicted"/>
<accession>A0A380JWK4</accession>
<gene>
    <name evidence="1" type="ORF">NCTC4670_01627</name>
</gene>
<dbReference type="Proteomes" id="UP000254797">
    <property type="component" value="Unassembled WGS sequence"/>
</dbReference>
<sequence>MTPNNAVFRKFFKECLVITKDTYDYIPDASAKYPFIYIGESSNIPNNNSELMGDIRQTIHVYGELKKRSKIDDIAANIHDKVNSLTSAFDYNIHVDRINERTMPDNSNTTPLLHTVLDVYLTYTKKGN</sequence>